<evidence type="ECO:0000259" key="2">
    <source>
        <dbReference type="Pfam" id="PF04471"/>
    </source>
</evidence>
<dbReference type="Gene3D" id="3.40.1350.10">
    <property type="match status" value="1"/>
</dbReference>
<dbReference type="InterPro" id="IPR052906">
    <property type="entry name" value="Type_IV_Methyl-Rstrct_Enzyme"/>
</dbReference>
<sequence>MAKRNGSILDLLFTLPWWVNGPLSLIVYELLKDGLPRSYFESPISASLANALSTFAAPIASLIAFIALIDLIKSLHKKSLIPRMSGKGAFGFLNAFESQTDPLKSITWREFEMLVGEVYKSLGYKVFETKGGADGGIDLILKRNGEKAIVQCKQWRTQKIGVKTVRELYGVMVAENADRAIVMCSGTYTGEAYVFAKGKPLELIGGTQLKGMIDSVSTNRPIDTQPKLNEKSCVSCGNKMLVRTAKKGPNAGNKFWGCSAFPRCRKTQEY</sequence>
<keyword evidence="1" id="KW-0812">Transmembrane</keyword>
<feature type="transmembrane region" description="Helical" evidence="1">
    <location>
        <begin position="12"/>
        <end position="31"/>
    </location>
</feature>
<dbReference type="InterPro" id="IPR011335">
    <property type="entry name" value="Restrct_endonuc-II-like"/>
</dbReference>
<keyword evidence="1" id="KW-0472">Membrane</keyword>
<dbReference type="GO" id="GO:0016787">
    <property type="term" value="F:hydrolase activity"/>
    <property type="evidence" value="ECO:0007669"/>
    <property type="project" value="UniProtKB-KW"/>
</dbReference>
<reference evidence="3 4" key="1">
    <citation type="submission" date="2023-09" db="EMBL/GenBank/DDBJ databases">
        <authorList>
            <person name="Qi X."/>
        </authorList>
    </citation>
    <scope>NUCLEOTIDE SEQUENCE [LARGE SCALE GENOMIC DNA]</scope>
    <source>
        <strain evidence="3 4">S1-1</strain>
    </source>
</reference>
<dbReference type="PANTHER" id="PTHR30015">
    <property type="entry name" value="MRR RESTRICTION SYSTEM PROTEIN"/>
    <property type="match status" value="1"/>
</dbReference>
<keyword evidence="3" id="KW-0378">Hydrolase</keyword>
<dbReference type="InterPro" id="IPR011856">
    <property type="entry name" value="tRNA_endonuc-like_dom_sf"/>
</dbReference>
<dbReference type="SUPFAM" id="SSF57783">
    <property type="entry name" value="Zinc beta-ribbon"/>
    <property type="match status" value="1"/>
</dbReference>
<dbReference type="InterPro" id="IPR007560">
    <property type="entry name" value="Restrct_endonuc_IV_Mrr"/>
</dbReference>
<accession>A0ABZ0GTV6</accession>
<feature type="domain" description="Restriction endonuclease type IV Mrr" evidence="2">
    <location>
        <begin position="103"/>
        <end position="212"/>
    </location>
</feature>
<keyword evidence="3" id="KW-0255">Endonuclease</keyword>
<dbReference type="GO" id="GO:0004519">
    <property type="term" value="F:endonuclease activity"/>
    <property type="evidence" value="ECO:0007669"/>
    <property type="project" value="UniProtKB-KW"/>
</dbReference>
<dbReference type="PANTHER" id="PTHR30015:SF7">
    <property type="entry name" value="TYPE IV METHYL-DIRECTED RESTRICTION ENZYME ECOKMRR"/>
    <property type="match status" value="1"/>
</dbReference>
<evidence type="ECO:0000313" key="4">
    <source>
        <dbReference type="Proteomes" id="UP001301442"/>
    </source>
</evidence>
<dbReference type="SUPFAM" id="SSF52980">
    <property type="entry name" value="Restriction endonuclease-like"/>
    <property type="match status" value="1"/>
</dbReference>
<dbReference type="RefSeq" id="WP_348398173.1">
    <property type="nucleotide sequence ID" value="NZ_CP136600.1"/>
</dbReference>
<protein>
    <submittedName>
        <fullName evidence="3">Restriction endonuclease</fullName>
        <ecNumber evidence="3">3.1.21.-</ecNumber>
    </submittedName>
</protein>
<keyword evidence="3" id="KW-0540">Nuclease</keyword>
<gene>
    <name evidence="3" type="ORF">RI844_09320</name>
</gene>
<feature type="transmembrane region" description="Helical" evidence="1">
    <location>
        <begin position="51"/>
        <end position="72"/>
    </location>
</feature>
<organism evidence="3 4">
    <name type="scientific">Thalassotalea fonticola</name>
    <dbReference type="NCBI Taxonomy" id="3065649"/>
    <lineage>
        <taxon>Bacteria</taxon>
        <taxon>Pseudomonadati</taxon>
        <taxon>Pseudomonadota</taxon>
        <taxon>Gammaproteobacteria</taxon>
        <taxon>Alteromonadales</taxon>
        <taxon>Colwelliaceae</taxon>
        <taxon>Thalassotalea</taxon>
    </lineage>
</organism>
<dbReference type="EMBL" id="CP136600">
    <property type="protein sequence ID" value="WOH39407.1"/>
    <property type="molecule type" value="Genomic_DNA"/>
</dbReference>
<keyword evidence="1" id="KW-1133">Transmembrane helix</keyword>
<dbReference type="Pfam" id="PF04471">
    <property type="entry name" value="Mrr_cat"/>
    <property type="match status" value="1"/>
</dbReference>
<name>A0ABZ0GTV6_9GAMM</name>
<keyword evidence="4" id="KW-1185">Reference proteome</keyword>
<dbReference type="Proteomes" id="UP001301442">
    <property type="component" value="Chromosome"/>
</dbReference>
<evidence type="ECO:0000313" key="3">
    <source>
        <dbReference type="EMBL" id="WOH39407.1"/>
    </source>
</evidence>
<dbReference type="EC" id="3.1.21.-" evidence="3"/>
<evidence type="ECO:0000256" key="1">
    <source>
        <dbReference type="SAM" id="Phobius"/>
    </source>
</evidence>
<proteinExistence type="predicted"/>